<name>A0ABT3Q131_9BACT</name>
<organism evidence="2 3">
    <name type="scientific">Fodinibius salicampi</name>
    <dbReference type="NCBI Taxonomy" id="1920655"/>
    <lineage>
        <taxon>Bacteria</taxon>
        <taxon>Pseudomonadati</taxon>
        <taxon>Balneolota</taxon>
        <taxon>Balneolia</taxon>
        <taxon>Balneolales</taxon>
        <taxon>Balneolaceae</taxon>
        <taxon>Fodinibius</taxon>
    </lineage>
</organism>
<dbReference type="EMBL" id="JAJNDC010000003">
    <property type="protein sequence ID" value="MCW9713781.1"/>
    <property type="molecule type" value="Genomic_DNA"/>
</dbReference>
<proteinExistence type="predicted"/>
<reference evidence="2 3" key="1">
    <citation type="submission" date="2021-11" db="EMBL/GenBank/DDBJ databases">
        <title>Aliifidinibius sp. nov., a new bacterium isolated from saline soil.</title>
        <authorList>
            <person name="Galisteo C."/>
            <person name="De La Haba R."/>
            <person name="Sanchez-Porro C."/>
            <person name="Ventosa A."/>
        </authorList>
    </citation>
    <scope>NUCLEOTIDE SEQUENCE [LARGE SCALE GENOMIC DNA]</scope>
    <source>
        <strain evidence="2 3">KACC 190600</strain>
    </source>
</reference>
<evidence type="ECO:0000313" key="2">
    <source>
        <dbReference type="EMBL" id="MCW9713781.1"/>
    </source>
</evidence>
<sequence length="759" mass="84827">MMQIQLPAKPRRRRQQMGWSERYSGILKLLCCLSLVFLFTSNSARAQDDLKVIQGESSNSNWIHFSDAHNALYHHLAGQAYDLLDKRSATISELNTLSDWQKRQEEVRQTLTRIVGPFPEKTPLNAEVMRTIEKDNYKVEHIIYESQPGFHVTSSLFIPRDLQEQAPAILYLSGHTQDAYRSSTYQDTILNLVKKGFVVFAIDPVGQGERVEYYDPESGSSIVGSATREHSYTGAQAFINGSSLARYMIWDGIRAVDYLHSRDEVDSDRIGITGRSGGGTQAAYIAAFDQRIHAAAPGAFITNFRRLLQSIGPQDAEQNFYHGIAAGIDHADLLEVRAPKPALMINTTEDFFSIHGARETASEVSEIYELYDQPDLFTAVEDSGGHTSTPQNRKAMYAFFQQHLDNPGNNTDQEVNILSDEEIQVTRTGQLATEFDGEGETVFSLNRREAKQNIDKLRSSRENLEEHLPEVLKSAKELSGYQEPKEIEKPVFTGRIQREGYAIEKYFVKGEGDYPIPYLLMIPDRPNGKALLYLHPEGKSAEAVEGGEMGWFVRNGYTVLAPDLIGTGETGPGDLANYTTQVKDFNSTSFDVWTNSVLIGRSITGIRAGDVVRLTRLLKREHKSEEIYGLARQDMSPVLLHAAAFEPSISRVALLEPYSSYRSLIMNRFYDPGLHKSAVAGALKAYDLTDLAAALAPGKLLIAGMTNGAGEMVDINSKTAGKDLEVIKTAYEEAKARDQLTITTQMNNIEELFEYWIEK</sequence>
<dbReference type="Gene3D" id="3.40.50.1820">
    <property type="entry name" value="alpha/beta hydrolase"/>
    <property type="match status" value="2"/>
</dbReference>
<dbReference type="PANTHER" id="PTHR22946:SF8">
    <property type="entry name" value="ACETYL XYLAN ESTERASE DOMAIN-CONTAINING PROTEIN"/>
    <property type="match status" value="1"/>
</dbReference>
<dbReference type="Pfam" id="PF05448">
    <property type="entry name" value="AXE1"/>
    <property type="match status" value="1"/>
</dbReference>
<protein>
    <submittedName>
        <fullName evidence="2">Acetylxylan esterase</fullName>
    </submittedName>
</protein>
<dbReference type="SUPFAM" id="SSF53474">
    <property type="entry name" value="alpha/beta-Hydrolases"/>
    <property type="match status" value="2"/>
</dbReference>
<dbReference type="InterPro" id="IPR008391">
    <property type="entry name" value="AXE1_dom"/>
</dbReference>
<feature type="domain" description="Acetyl xylan esterase" evidence="1">
    <location>
        <begin position="133"/>
        <end position="309"/>
    </location>
</feature>
<dbReference type="RefSeq" id="WP_265790711.1">
    <property type="nucleotide sequence ID" value="NZ_BAABRS010000003.1"/>
</dbReference>
<dbReference type="InterPro" id="IPR029058">
    <property type="entry name" value="AB_hydrolase_fold"/>
</dbReference>
<dbReference type="Proteomes" id="UP001207337">
    <property type="component" value="Unassembled WGS sequence"/>
</dbReference>
<dbReference type="PANTHER" id="PTHR22946">
    <property type="entry name" value="DIENELACTONE HYDROLASE DOMAIN-CONTAINING PROTEIN-RELATED"/>
    <property type="match status" value="1"/>
</dbReference>
<accession>A0ABT3Q131</accession>
<gene>
    <name evidence="2" type="ORF">LQ318_12790</name>
</gene>
<dbReference type="InterPro" id="IPR050261">
    <property type="entry name" value="FrsA_esterase"/>
</dbReference>
<comment type="caution">
    <text evidence="2">The sequence shown here is derived from an EMBL/GenBank/DDBJ whole genome shotgun (WGS) entry which is preliminary data.</text>
</comment>
<evidence type="ECO:0000259" key="1">
    <source>
        <dbReference type="Pfam" id="PF05448"/>
    </source>
</evidence>
<evidence type="ECO:0000313" key="3">
    <source>
        <dbReference type="Proteomes" id="UP001207337"/>
    </source>
</evidence>
<keyword evidence="3" id="KW-1185">Reference proteome</keyword>